<dbReference type="Proteomes" id="UP000233837">
    <property type="component" value="Unassembled WGS sequence"/>
</dbReference>
<dbReference type="EMBL" id="KZ502674">
    <property type="protein sequence ID" value="PKU74299.1"/>
    <property type="molecule type" value="Genomic_DNA"/>
</dbReference>
<evidence type="ECO:0000313" key="2">
    <source>
        <dbReference type="Proteomes" id="UP000233837"/>
    </source>
</evidence>
<dbReference type="AlphaFoldDB" id="A0A2I0WF80"/>
<proteinExistence type="predicted"/>
<reference evidence="1 2" key="2">
    <citation type="journal article" date="2017" name="Nature">
        <title>The Apostasia genome and the evolution of orchids.</title>
        <authorList>
            <person name="Zhang G.Q."/>
            <person name="Liu K.W."/>
            <person name="Li Z."/>
            <person name="Lohaus R."/>
            <person name="Hsiao Y.Y."/>
            <person name="Niu S.C."/>
            <person name="Wang J.Y."/>
            <person name="Lin Y.C."/>
            <person name="Xu Q."/>
            <person name="Chen L.J."/>
            <person name="Yoshida K."/>
            <person name="Fujiwara S."/>
            <person name="Wang Z.W."/>
            <person name="Zhang Y.Q."/>
            <person name="Mitsuda N."/>
            <person name="Wang M."/>
            <person name="Liu G.H."/>
            <person name="Pecoraro L."/>
            <person name="Huang H.X."/>
            <person name="Xiao X.J."/>
            <person name="Lin M."/>
            <person name="Wu X.Y."/>
            <person name="Wu W.L."/>
            <person name="Chen Y.Y."/>
            <person name="Chang S.B."/>
            <person name="Sakamoto S."/>
            <person name="Ohme-Takagi M."/>
            <person name="Yagi M."/>
            <person name="Zeng S.J."/>
            <person name="Shen C.Y."/>
            <person name="Yeh C.M."/>
            <person name="Luo Y.B."/>
            <person name="Tsai W.C."/>
            <person name="Van de Peer Y."/>
            <person name="Liu Z.J."/>
        </authorList>
    </citation>
    <scope>NUCLEOTIDE SEQUENCE [LARGE SCALE GENOMIC DNA]</scope>
    <source>
        <tissue evidence="1">The whole plant</tissue>
    </source>
</reference>
<keyword evidence="2" id="KW-1185">Reference proteome</keyword>
<gene>
    <name evidence="1" type="ORF">MA16_Dca003502</name>
</gene>
<reference evidence="1 2" key="1">
    <citation type="journal article" date="2016" name="Sci. Rep.">
        <title>The Dendrobium catenatum Lindl. genome sequence provides insights into polysaccharide synthase, floral development and adaptive evolution.</title>
        <authorList>
            <person name="Zhang G.Q."/>
            <person name="Xu Q."/>
            <person name="Bian C."/>
            <person name="Tsai W.C."/>
            <person name="Yeh C.M."/>
            <person name="Liu K.W."/>
            <person name="Yoshida K."/>
            <person name="Zhang L.S."/>
            <person name="Chang S.B."/>
            <person name="Chen F."/>
            <person name="Shi Y."/>
            <person name="Su Y.Y."/>
            <person name="Zhang Y.Q."/>
            <person name="Chen L.J."/>
            <person name="Yin Y."/>
            <person name="Lin M."/>
            <person name="Huang H."/>
            <person name="Deng H."/>
            <person name="Wang Z.W."/>
            <person name="Zhu S.L."/>
            <person name="Zhao X."/>
            <person name="Deng C."/>
            <person name="Niu S.C."/>
            <person name="Huang J."/>
            <person name="Wang M."/>
            <person name="Liu G.H."/>
            <person name="Yang H.J."/>
            <person name="Xiao X.J."/>
            <person name="Hsiao Y.Y."/>
            <person name="Wu W.L."/>
            <person name="Chen Y.Y."/>
            <person name="Mitsuda N."/>
            <person name="Ohme-Takagi M."/>
            <person name="Luo Y.B."/>
            <person name="Van de Peer Y."/>
            <person name="Liu Z.J."/>
        </authorList>
    </citation>
    <scope>NUCLEOTIDE SEQUENCE [LARGE SCALE GENOMIC DNA]</scope>
    <source>
        <tissue evidence="1">The whole plant</tissue>
    </source>
</reference>
<evidence type="ECO:0000313" key="1">
    <source>
        <dbReference type="EMBL" id="PKU74299.1"/>
    </source>
</evidence>
<protein>
    <submittedName>
        <fullName evidence="1">Uncharacterized protein</fullName>
    </submittedName>
</protein>
<sequence length="54" mass="6436">MEASRERKGGDEVLMRSLHIVYFLRRKGKIEQPYLITVHHINNNDIHLRGAYFL</sequence>
<organism evidence="1 2">
    <name type="scientific">Dendrobium catenatum</name>
    <dbReference type="NCBI Taxonomy" id="906689"/>
    <lineage>
        <taxon>Eukaryota</taxon>
        <taxon>Viridiplantae</taxon>
        <taxon>Streptophyta</taxon>
        <taxon>Embryophyta</taxon>
        <taxon>Tracheophyta</taxon>
        <taxon>Spermatophyta</taxon>
        <taxon>Magnoliopsida</taxon>
        <taxon>Liliopsida</taxon>
        <taxon>Asparagales</taxon>
        <taxon>Orchidaceae</taxon>
        <taxon>Epidendroideae</taxon>
        <taxon>Malaxideae</taxon>
        <taxon>Dendrobiinae</taxon>
        <taxon>Dendrobium</taxon>
    </lineage>
</organism>
<name>A0A2I0WF80_9ASPA</name>
<accession>A0A2I0WF80</accession>